<dbReference type="HOGENOM" id="CLU_2293537_0_0_1"/>
<evidence type="ECO:0000313" key="1">
    <source>
        <dbReference type="EMBL" id="KFA68315.1"/>
    </source>
</evidence>
<name>A0A084QWI0_STAC4</name>
<accession>A0A084QWI0</accession>
<dbReference type="OrthoDB" id="9972196at2759"/>
<evidence type="ECO:0000313" key="2">
    <source>
        <dbReference type="Proteomes" id="UP000028524"/>
    </source>
</evidence>
<keyword evidence="2" id="KW-1185">Reference proteome</keyword>
<proteinExistence type="predicted"/>
<reference evidence="1 2" key="1">
    <citation type="journal article" date="2014" name="BMC Genomics">
        <title>Comparative genome sequencing reveals chemotype-specific gene clusters in the toxigenic black mold Stachybotrys.</title>
        <authorList>
            <person name="Semeiks J."/>
            <person name="Borek D."/>
            <person name="Otwinowski Z."/>
            <person name="Grishin N.V."/>
        </authorList>
    </citation>
    <scope>NUCLEOTIDE SEQUENCE [LARGE SCALE GENOMIC DNA]</scope>
    <source>
        <strain evidence="1 2">IBT 40285</strain>
    </source>
</reference>
<dbReference type="InParanoid" id="A0A084QWI0"/>
<dbReference type="Proteomes" id="UP000028524">
    <property type="component" value="Unassembled WGS sequence"/>
</dbReference>
<protein>
    <submittedName>
        <fullName evidence="1">Uncharacterized protein</fullName>
    </submittedName>
</protein>
<sequence length="101" mass="11075">MGIAAGAAIISHSHAYSLVGRLDSTTDDIARVLVTDTGHVYLYGYDGSSFTQALDCTVAGDPSWMAFREPDLLYVVDKWSGNQLVAWLLCTSSLTMRELEW</sequence>
<organism evidence="1 2">
    <name type="scientific">Stachybotrys chlorohalonatus (strain IBT 40285)</name>
    <dbReference type="NCBI Taxonomy" id="1283841"/>
    <lineage>
        <taxon>Eukaryota</taxon>
        <taxon>Fungi</taxon>
        <taxon>Dikarya</taxon>
        <taxon>Ascomycota</taxon>
        <taxon>Pezizomycotina</taxon>
        <taxon>Sordariomycetes</taxon>
        <taxon>Hypocreomycetidae</taxon>
        <taxon>Hypocreales</taxon>
        <taxon>Stachybotryaceae</taxon>
        <taxon>Stachybotrys</taxon>
    </lineage>
</organism>
<dbReference type="AlphaFoldDB" id="A0A084QWI0"/>
<dbReference type="EMBL" id="KL659936">
    <property type="protein sequence ID" value="KFA68315.1"/>
    <property type="molecule type" value="Genomic_DNA"/>
</dbReference>
<gene>
    <name evidence="1" type="ORF">S40285_10777</name>
</gene>